<dbReference type="STRING" id="1484693.RS694_02975"/>
<dbReference type="SUPFAM" id="SSF53335">
    <property type="entry name" value="S-adenosyl-L-methionine-dependent methyltransferases"/>
    <property type="match status" value="1"/>
</dbReference>
<sequence length="373" mass="40350">MQEVERFAALPRITSDCRAYSAGGHLYVCRACGAVQKLPDTAWLEEITGIYADYQAYYQAGGDEQIVFDRGTGKPRRRSDVLVEQLAASKLLPDTGRALDVGCGNGATLTALSAAMPDWGLNGFELGDSTLPRLQKIPRFQQLYTGELGAVDASFDLVSMVHALEHFPTPHQTLRELQPAVGSGSLFIEVCNVEENPFDILVADHLMHFSPDTLALLLRRAGFATQLVSTEWVAKEISLLAQADTSGQGDAQLTRADYAAQTYGRISAYVDWLHGLHTAAHALAVSGQTFGVFGTSIAATWLGAQLADQVSFYVDEDSSRIGREHLGRPIVSPADVPRDAVVYLALSPRIATDIAKRLAGMPFRFAMPPALLA</sequence>
<dbReference type="EMBL" id="CP019239">
    <property type="protein sequence ID" value="APW41616.1"/>
    <property type="molecule type" value="Genomic_DNA"/>
</dbReference>
<dbReference type="KEGG" id="rsb:RS694_02975"/>
<organism evidence="1 2">
    <name type="scientific">Rhodoferax saidenbachensis</name>
    <dbReference type="NCBI Taxonomy" id="1484693"/>
    <lineage>
        <taxon>Bacteria</taxon>
        <taxon>Pseudomonadati</taxon>
        <taxon>Pseudomonadota</taxon>
        <taxon>Betaproteobacteria</taxon>
        <taxon>Burkholderiales</taxon>
        <taxon>Comamonadaceae</taxon>
        <taxon>Rhodoferax</taxon>
    </lineage>
</organism>
<name>A0A1P8K6P4_9BURK</name>
<keyword evidence="2" id="KW-1185">Reference proteome</keyword>
<gene>
    <name evidence="1" type="ORF">RS694_02975</name>
</gene>
<dbReference type="PANTHER" id="PTHR43861">
    <property type="entry name" value="TRANS-ACONITATE 2-METHYLTRANSFERASE-RELATED"/>
    <property type="match status" value="1"/>
</dbReference>
<dbReference type="InterPro" id="IPR029063">
    <property type="entry name" value="SAM-dependent_MTases_sf"/>
</dbReference>
<evidence type="ECO:0000313" key="2">
    <source>
        <dbReference type="Proteomes" id="UP000186110"/>
    </source>
</evidence>
<evidence type="ECO:0000313" key="1">
    <source>
        <dbReference type="EMBL" id="APW41616.1"/>
    </source>
</evidence>
<proteinExistence type="predicted"/>
<dbReference type="Pfam" id="PF13489">
    <property type="entry name" value="Methyltransf_23"/>
    <property type="match status" value="1"/>
</dbReference>
<dbReference type="eggNOG" id="COG0500">
    <property type="taxonomic scope" value="Bacteria"/>
</dbReference>
<dbReference type="Gene3D" id="3.40.50.150">
    <property type="entry name" value="Vaccinia Virus protein VP39"/>
    <property type="match status" value="1"/>
</dbReference>
<accession>A0A1P8K6P4</accession>
<reference evidence="1 2" key="1">
    <citation type="submission" date="2017-01" db="EMBL/GenBank/DDBJ databases">
        <authorList>
            <person name="Mah S.A."/>
            <person name="Swanson W.J."/>
            <person name="Moy G.W."/>
            <person name="Vacquier V.D."/>
        </authorList>
    </citation>
    <scope>NUCLEOTIDE SEQUENCE [LARGE SCALE GENOMIC DNA]</scope>
    <source>
        <strain evidence="1 2">DSM 22694</strain>
    </source>
</reference>
<dbReference type="Proteomes" id="UP000186110">
    <property type="component" value="Chromosome"/>
</dbReference>
<dbReference type="AlphaFoldDB" id="A0A1P8K6P4"/>
<protein>
    <submittedName>
        <fullName evidence="1">Uncharacterized protein</fullName>
    </submittedName>
</protein>